<keyword evidence="2" id="KW-1133">Transmembrane helix</keyword>
<feature type="region of interest" description="Disordered" evidence="1">
    <location>
        <begin position="82"/>
        <end position="144"/>
    </location>
</feature>
<feature type="transmembrane region" description="Helical" evidence="2">
    <location>
        <begin position="51"/>
        <end position="71"/>
    </location>
</feature>
<proteinExistence type="predicted"/>
<evidence type="ECO:0000313" key="4">
    <source>
        <dbReference type="Proteomes" id="UP001140560"/>
    </source>
</evidence>
<accession>A0A9W8YFL3</accession>
<comment type="caution">
    <text evidence="3">The sequence shown here is derived from an EMBL/GenBank/DDBJ whole genome shotgun (WGS) entry which is preliminary data.</text>
</comment>
<dbReference type="InterPro" id="IPR038883">
    <property type="entry name" value="AN11006-like"/>
</dbReference>
<keyword evidence="2" id="KW-0472">Membrane</keyword>
<organism evidence="3 4">
    <name type="scientific">Neocucurbitaria cava</name>
    <dbReference type="NCBI Taxonomy" id="798079"/>
    <lineage>
        <taxon>Eukaryota</taxon>
        <taxon>Fungi</taxon>
        <taxon>Dikarya</taxon>
        <taxon>Ascomycota</taxon>
        <taxon>Pezizomycotina</taxon>
        <taxon>Dothideomycetes</taxon>
        <taxon>Pleosporomycetidae</taxon>
        <taxon>Pleosporales</taxon>
        <taxon>Pleosporineae</taxon>
        <taxon>Cucurbitariaceae</taxon>
        <taxon>Neocucurbitaria</taxon>
    </lineage>
</organism>
<dbReference type="AlphaFoldDB" id="A0A9W8YFL3"/>
<keyword evidence="2" id="KW-0812">Transmembrane</keyword>
<keyword evidence="4" id="KW-1185">Reference proteome</keyword>
<evidence type="ECO:0000256" key="2">
    <source>
        <dbReference type="SAM" id="Phobius"/>
    </source>
</evidence>
<dbReference type="PANTHER" id="PTHR42085:SF1">
    <property type="entry name" value="F-BOX DOMAIN-CONTAINING PROTEIN"/>
    <property type="match status" value="1"/>
</dbReference>
<feature type="compositionally biased region" description="Basic and acidic residues" evidence="1">
    <location>
        <begin position="110"/>
        <end position="119"/>
    </location>
</feature>
<name>A0A9W8YFL3_9PLEO</name>
<gene>
    <name evidence="3" type="ORF">N0V83_002062</name>
</gene>
<dbReference type="PANTHER" id="PTHR42085">
    <property type="entry name" value="F-BOX DOMAIN-CONTAINING PROTEIN"/>
    <property type="match status" value="1"/>
</dbReference>
<evidence type="ECO:0000313" key="3">
    <source>
        <dbReference type="EMBL" id="KAJ4374983.1"/>
    </source>
</evidence>
<feature type="compositionally biased region" description="Basic residues" evidence="1">
    <location>
        <begin position="95"/>
        <end position="109"/>
    </location>
</feature>
<evidence type="ECO:0000256" key="1">
    <source>
        <dbReference type="SAM" id="MobiDB-lite"/>
    </source>
</evidence>
<dbReference type="EMBL" id="JAPEUY010000003">
    <property type="protein sequence ID" value="KAJ4374983.1"/>
    <property type="molecule type" value="Genomic_DNA"/>
</dbReference>
<protein>
    <submittedName>
        <fullName evidence="3">Uncharacterized protein</fullName>
    </submittedName>
</protein>
<dbReference type="OrthoDB" id="5423884at2759"/>
<dbReference type="Proteomes" id="UP001140560">
    <property type="component" value="Unassembled WGS sequence"/>
</dbReference>
<reference evidence="3" key="1">
    <citation type="submission" date="2022-10" db="EMBL/GenBank/DDBJ databases">
        <title>Tapping the CABI collections for fungal endophytes: first genome assemblies for Collariella, Neodidymelliopsis, Ascochyta clinopodiicola, Didymella pomorum, Didymosphaeria variabile, Neocosmospora piperis and Neocucurbitaria cava.</title>
        <authorList>
            <person name="Hill R."/>
        </authorList>
    </citation>
    <scope>NUCLEOTIDE SEQUENCE</scope>
    <source>
        <strain evidence="3">IMI 356814</strain>
    </source>
</reference>
<sequence>MPAVRDPYNAIAAQIASLAPRTHPIVKRQQMVIQEGIIPTYYNLSGPQPGTVVGIVLGSVAGFLLIVWLLYSLTQGNARTGTTTAMAGEEEIVVRRPRRNSHGGRSRGSRRQEVREISRSPRRSGGRSQIIVDERRPPTRPRSIIVEERHRVPGDDVVEVIEEHDEYRERRGSRRGGYRSKRIVQTDPAGLCDNVIDQQQYVTRIFFKSFGRINEAMEAVEVLNDPSIPPDNGRCRLLELPRELRDLIYEYAVTEVGGLVKDNAFATEVVDKEPSWSRDVKFPVGQSTAAGLFHTADGRTYKNDHNKLKFVCKQLLSETVGLEFSCNDLIFRGDGELLGMEIFLYFIGVECKQSHHDHIRNVIIIDRQERLTPLTWYNFEIQLDFLLSSRFWAYSQAHTAMNITLRLEYSEDNTKSWDWMHLRGGMEHTSRRAVLTARRLGKQDYMLEWCKTWTARISGLNRKFPPRYRWLPSSFRERAGGWGLWRRELQEECAEQWNEHCKRWEDGSL</sequence>